<dbReference type="AlphaFoldDB" id="A0A2D0NA15"/>
<dbReference type="EMBL" id="PDUD01000022">
    <property type="protein sequence ID" value="PHN05216.1"/>
    <property type="molecule type" value="Genomic_DNA"/>
</dbReference>
<protein>
    <recommendedName>
        <fullName evidence="12">Multidrug transporter</fullName>
    </recommendedName>
</protein>
<comment type="subcellular location">
    <subcellularLocation>
        <location evidence="1">Cell membrane</location>
        <topology evidence="1">Multi-pass membrane protein</topology>
    </subcellularLocation>
</comment>
<evidence type="ECO:0000256" key="9">
    <source>
        <dbReference type="SAM" id="Phobius"/>
    </source>
</evidence>
<comment type="caution">
    <text evidence="10">The sequence shown here is derived from an EMBL/GenBank/DDBJ whole genome shotgun (WGS) entry which is preliminary data.</text>
</comment>
<keyword evidence="4 9" id="KW-0812">Transmembrane</keyword>
<feature type="transmembrane region" description="Helical" evidence="9">
    <location>
        <begin position="273"/>
        <end position="292"/>
    </location>
</feature>
<gene>
    <name evidence="10" type="ORF">CRP01_16995</name>
</gene>
<name>A0A2D0NA15_FLAN2</name>
<reference evidence="10 11" key="1">
    <citation type="submission" date="2017-10" db="EMBL/GenBank/DDBJ databases">
        <title>The draft genome sequence of Lewinella nigricans NBRC 102662.</title>
        <authorList>
            <person name="Wang K."/>
        </authorList>
    </citation>
    <scope>NUCLEOTIDE SEQUENCE [LARGE SCALE GENOMIC DNA]</scope>
    <source>
        <strain evidence="10 11">NBRC 102662</strain>
    </source>
</reference>
<dbReference type="GO" id="GO:0005886">
    <property type="term" value="C:plasma membrane"/>
    <property type="evidence" value="ECO:0007669"/>
    <property type="project" value="UniProtKB-SubCell"/>
</dbReference>
<sequence>MIVKRSISLGRVFRWTGHHMVWLLAGATVFAFLYRFDYLHYSIPWLPMSVIGTAVAFYVGFKNNSAYDRMWEARKIWGAIVNSSRAWGMYVDGYISDQFAVEKPAETELQRIKQRLIYRHIAWLYALRSQLLVPTPWEHISQGGLLGRTAAYYQEYFGVGLVNDEVTQMELKMLIPEEEYDRLINNVNTATQIINEQSRDLTGLRKRNLIDDFRHVELNKTLYHFYEHQGKCERIKKFPLPRQYANMSRVFVGIFIFLLPFSMIPELMKYEDWGFWLSIPITALVGWVYVVMEIVGDYSENPFQGMANDIPMLSLCRVIEIDLREMLGETDLPPGIEAKKGVLM</sequence>
<dbReference type="OrthoDB" id="445589at2"/>
<evidence type="ECO:0000256" key="8">
    <source>
        <dbReference type="ARBA" id="ARBA00034708"/>
    </source>
</evidence>
<comment type="similarity">
    <text evidence="8">Belongs to the anion channel-forming bestrophin (TC 1.A.46) family.</text>
</comment>
<evidence type="ECO:0000313" key="11">
    <source>
        <dbReference type="Proteomes" id="UP000223913"/>
    </source>
</evidence>
<keyword evidence="2" id="KW-0813">Transport</keyword>
<dbReference type="InterPro" id="IPR044669">
    <property type="entry name" value="YneE/VCCN1/2-like"/>
</dbReference>
<keyword evidence="11" id="KW-1185">Reference proteome</keyword>
<feature type="transmembrane region" description="Helical" evidence="9">
    <location>
        <begin position="42"/>
        <end position="61"/>
    </location>
</feature>
<evidence type="ECO:0000256" key="5">
    <source>
        <dbReference type="ARBA" id="ARBA00022989"/>
    </source>
</evidence>
<proteinExistence type="inferred from homology"/>
<dbReference type="GO" id="GO:0005254">
    <property type="term" value="F:chloride channel activity"/>
    <property type="evidence" value="ECO:0007669"/>
    <property type="project" value="InterPro"/>
</dbReference>
<evidence type="ECO:0000313" key="10">
    <source>
        <dbReference type="EMBL" id="PHN05216.1"/>
    </source>
</evidence>
<keyword evidence="5 9" id="KW-1133">Transmembrane helix</keyword>
<dbReference type="Proteomes" id="UP000223913">
    <property type="component" value="Unassembled WGS sequence"/>
</dbReference>
<evidence type="ECO:0000256" key="4">
    <source>
        <dbReference type="ARBA" id="ARBA00022692"/>
    </source>
</evidence>
<evidence type="ECO:0008006" key="12">
    <source>
        <dbReference type="Google" id="ProtNLM"/>
    </source>
</evidence>
<keyword evidence="3" id="KW-1003">Cell membrane</keyword>
<dbReference type="PANTHER" id="PTHR33281">
    <property type="entry name" value="UPF0187 PROTEIN YNEE"/>
    <property type="match status" value="1"/>
</dbReference>
<evidence type="ECO:0000256" key="6">
    <source>
        <dbReference type="ARBA" id="ARBA00023065"/>
    </source>
</evidence>
<keyword evidence="6" id="KW-0406">Ion transport</keyword>
<dbReference type="RefSeq" id="WP_099151269.1">
    <property type="nucleotide sequence ID" value="NZ_PDUD01000022.1"/>
</dbReference>
<dbReference type="Pfam" id="PF25539">
    <property type="entry name" value="Bestrophin_2"/>
    <property type="match status" value="1"/>
</dbReference>
<evidence type="ECO:0000256" key="2">
    <source>
        <dbReference type="ARBA" id="ARBA00022448"/>
    </source>
</evidence>
<evidence type="ECO:0000256" key="3">
    <source>
        <dbReference type="ARBA" id="ARBA00022475"/>
    </source>
</evidence>
<accession>A0A2D0NA15</accession>
<organism evidence="10 11">
    <name type="scientific">Flavilitoribacter nigricans (strain ATCC 23147 / DSM 23189 / NBRC 102662 / NCIMB 1420 / SS-2)</name>
    <name type="common">Lewinella nigricans</name>
    <dbReference type="NCBI Taxonomy" id="1122177"/>
    <lineage>
        <taxon>Bacteria</taxon>
        <taxon>Pseudomonadati</taxon>
        <taxon>Bacteroidota</taxon>
        <taxon>Saprospiria</taxon>
        <taxon>Saprospirales</taxon>
        <taxon>Lewinellaceae</taxon>
        <taxon>Flavilitoribacter</taxon>
    </lineage>
</organism>
<feature type="transmembrane region" description="Helical" evidence="9">
    <location>
        <begin position="244"/>
        <end position="261"/>
    </location>
</feature>
<keyword evidence="7 9" id="KW-0472">Membrane</keyword>
<evidence type="ECO:0000256" key="7">
    <source>
        <dbReference type="ARBA" id="ARBA00023136"/>
    </source>
</evidence>
<dbReference type="PANTHER" id="PTHR33281:SF19">
    <property type="entry name" value="VOLTAGE-DEPENDENT ANION CHANNEL-FORMING PROTEIN YNEE"/>
    <property type="match status" value="1"/>
</dbReference>
<evidence type="ECO:0000256" key="1">
    <source>
        <dbReference type="ARBA" id="ARBA00004651"/>
    </source>
</evidence>
<feature type="transmembrane region" description="Helical" evidence="9">
    <location>
        <begin position="20"/>
        <end position="36"/>
    </location>
</feature>